<dbReference type="Gene3D" id="3.80.10.10">
    <property type="entry name" value="Ribonuclease Inhibitor"/>
    <property type="match status" value="1"/>
</dbReference>
<keyword evidence="4" id="KW-1185">Reference proteome</keyword>
<organism evidence="3 4">
    <name type="scientific">Linnemannia exigua</name>
    <dbReference type="NCBI Taxonomy" id="604196"/>
    <lineage>
        <taxon>Eukaryota</taxon>
        <taxon>Fungi</taxon>
        <taxon>Fungi incertae sedis</taxon>
        <taxon>Mucoromycota</taxon>
        <taxon>Mortierellomycotina</taxon>
        <taxon>Mortierellomycetes</taxon>
        <taxon>Mortierellales</taxon>
        <taxon>Mortierellaceae</taxon>
        <taxon>Linnemannia</taxon>
    </lineage>
</organism>
<feature type="transmembrane region" description="Helical" evidence="2">
    <location>
        <begin position="121"/>
        <end position="142"/>
    </location>
</feature>
<keyword evidence="2" id="KW-0472">Membrane</keyword>
<feature type="region of interest" description="Disordered" evidence="1">
    <location>
        <begin position="1"/>
        <end position="72"/>
    </location>
</feature>
<sequence>MKKTERNLFAHGGAPSTTSTSNPTYKGLFDTRTMVSGKKKHNTKTKQHESETSTSTTTTVPTSLATTTTTRSTTTPAALQVPQILARIGYYLPNLSTKVITYSWGGESTEHRFRPNVFHKCFLVCRFWYVTLLQVCWHYYFYDQMKHLPPRVLGRYSHLFRHFDSYGGCQGPFNCTLLESLTLRRNHTPSEVAMVHNMSMQNQRKLVRMNPGLEYLRWEGSESTKTRARLECGDFELLDNLQELWLDRWNSFQGSIVHVLMTVSTTLETLTLQKIHDFKESDMRTAVRTPGETGLVLSRVKLLRLPIFAQNTELVYLAGTCPNLLRFDLEVLDIHLDADRLAKVLKTRCPKLRTLVIHDSRDLPEGGLRVSPLIRNCSASGLIKIDINAMTPSVTDLDILPSILTHSATLEHVYIDYYCEMQGTLDPKDILRLLVECRKLKSCVTSAATGMSTLSSLKILKSKEWGCKDLERLDLDFNCDIGGTGGSYMSDWTAPSKISSRTSFMGWYRHEQNQTLQDDEAANAPKTWLKELFGMVKGFDRLDFVTLNLITFSRSSDPRRTYQFEKYEKII</sequence>
<evidence type="ECO:0000256" key="2">
    <source>
        <dbReference type="SAM" id="Phobius"/>
    </source>
</evidence>
<protein>
    <submittedName>
        <fullName evidence="3">Uncharacterized protein</fullName>
    </submittedName>
</protein>
<dbReference type="InterPro" id="IPR032675">
    <property type="entry name" value="LRR_dom_sf"/>
</dbReference>
<feature type="compositionally biased region" description="Low complexity" evidence="1">
    <location>
        <begin position="52"/>
        <end position="72"/>
    </location>
</feature>
<reference evidence="3" key="1">
    <citation type="journal article" date="2020" name="Fungal Divers.">
        <title>Resolving the Mortierellaceae phylogeny through synthesis of multi-gene phylogenetics and phylogenomics.</title>
        <authorList>
            <person name="Vandepol N."/>
            <person name="Liber J."/>
            <person name="Desiro A."/>
            <person name="Na H."/>
            <person name="Kennedy M."/>
            <person name="Barry K."/>
            <person name="Grigoriev I.V."/>
            <person name="Miller A.N."/>
            <person name="O'Donnell K."/>
            <person name="Stajich J.E."/>
            <person name="Bonito G."/>
        </authorList>
    </citation>
    <scope>NUCLEOTIDE SEQUENCE</scope>
    <source>
        <strain evidence="3">NRRL 28262</strain>
    </source>
</reference>
<accession>A0AAD4DI92</accession>
<evidence type="ECO:0000313" key="4">
    <source>
        <dbReference type="Proteomes" id="UP001194580"/>
    </source>
</evidence>
<proteinExistence type="predicted"/>
<comment type="caution">
    <text evidence="3">The sequence shown here is derived from an EMBL/GenBank/DDBJ whole genome shotgun (WGS) entry which is preliminary data.</text>
</comment>
<feature type="compositionally biased region" description="Polar residues" evidence="1">
    <location>
        <begin position="15"/>
        <end position="24"/>
    </location>
</feature>
<dbReference type="SUPFAM" id="SSF52047">
    <property type="entry name" value="RNI-like"/>
    <property type="match status" value="1"/>
</dbReference>
<name>A0AAD4DI92_9FUNG</name>
<dbReference type="AlphaFoldDB" id="A0AAD4DI92"/>
<keyword evidence="2" id="KW-0812">Transmembrane</keyword>
<gene>
    <name evidence="3" type="ORF">BGZ95_005726</name>
</gene>
<evidence type="ECO:0000256" key="1">
    <source>
        <dbReference type="SAM" id="MobiDB-lite"/>
    </source>
</evidence>
<evidence type="ECO:0000313" key="3">
    <source>
        <dbReference type="EMBL" id="KAG0277555.1"/>
    </source>
</evidence>
<dbReference type="Proteomes" id="UP001194580">
    <property type="component" value="Unassembled WGS sequence"/>
</dbReference>
<dbReference type="EMBL" id="JAAAIL010000265">
    <property type="protein sequence ID" value="KAG0277555.1"/>
    <property type="molecule type" value="Genomic_DNA"/>
</dbReference>
<keyword evidence="2" id="KW-1133">Transmembrane helix</keyword>